<dbReference type="PROSITE" id="PS51123">
    <property type="entry name" value="OMPA_2"/>
    <property type="match status" value="1"/>
</dbReference>
<keyword evidence="1" id="KW-0472">Membrane</keyword>
<proteinExistence type="predicted"/>
<dbReference type="InterPro" id="IPR006665">
    <property type="entry name" value="OmpA-like"/>
</dbReference>
<dbReference type="Proteomes" id="UP001491349">
    <property type="component" value="Unassembled WGS sequence"/>
</dbReference>
<protein>
    <submittedName>
        <fullName evidence="4">OmpA family protein</fullName>
    </submittedName>
</protein>
<dbReference type="PANTHER" id="PTHR30329">
    <property type="entry name" value="STATOR ELEMENT OF FLAGELLAR MOTOR COMPLEX"/>
    <property type="match status" value="1"/>
</dbReference>
<evidence type="ECO:0000256" key="2">
    <source>
        <dbReference type="SAM" id="SignalP"/>
    </source>
</evidence>
<dbReference type="InterPro" id="IPR011250">
    <property type="entry name" value="OMP/PagP_B-barrel"/>
</dbReference>
<dbReference type="SUPFAM" id="SSF103088">
    <property type="entry name" value="OmpA-like"/>
    <property type="match status" value="1"/>
</dbReference>
<name>A0ABU9DZS5_9FLAO</name>
<dbReference type="Gene3D" id="3.30.1330.60">
    <property type="entry name" value="OmpA-like domain"/>
    <property type="match status" value="1"/>
</dbReference>
<dbReference type="SUPFAM" id="SSF103647">
    <property type="entry name" value="TSP type-3 repeat"/>
    <property type="match status" value="1"/>
</dbReference>
<comment type="caution">
    <text evidence="4">The sequence shown here is derived from an EMBL/GenBank/DDBJ whole genome shotgun (WGS) entry which is preliminary data.</text>
</comment>
<feature type="domain" description="OmpA-like" evidence="3">
    <location>
        <begin position="318"/>
        <end position="432"/>
    </location>
</feature>
<dbReference type="InterPro" id="IPR028974">
    <property type="entry name" value="TSP_type-3_rpt"/>
</dbReference>
<dbReference type="PANTHER" id="PTHR30329:SF20">
    <property type="entry name" value="EXPORTED PROTEIN"/>
    <property type="match status" value="1"/>
</dbReference>
<evidence type="ECO:0000313" key="4">
    <source>
        <dbReference type="EMBL" id="MEK8179895.1"/>
    </source>
</evidence>
<feature type="chain" id="PRO_5045413259" evidence="2">
    <location>
        <begin position="20"/>
        <end position="432"/>
    </location>
</feature>
<reference evidence="4 5" key="1">
    <citation type="submission" date="2024-04" db="EMBL/GenBank/DDBJ databases">
        <title>draft genome sequnece of Flavobacterium buctense JCM 30750.</title>
        <authorList>
            <person name="Kim D.-U."/>
        </authorList>
    </citation>
    <scope>NUCLEOTIDE SEQUENCE [LARGE SCALE GENOMIC DNA]</scope>
    <source>
        <strain evidence="4 5">JCM 30750</strain>
    </source>
</reference>
<organism evidence="4 5">
    <name type="scientific">Flavobacterium buctense</name>
    <dbReference type="NCBI Taxonomy" id="1648146"/>
    <lineage>
        <taxon>Bacteria</taxon>
        <taxon>Pseudomonadati</taxon>
        <taxon>Bacteroidota</taxon>
        <taxon>Flavobacteriia</taxon>
        <taxon>Flavobacteriales</taxon>
        <taxon>Flavobacteriaceae</taxon>
        <taxon>Flavobacterium</taxon>
    </lineage>
</organism>
<gene>
    <name evidence="4" type="ORF">WMW71_06035</name>
</gene>
<dbReference type="RefSeq" id="WP_187660372.1">
    <property type="nucleotide sequence ID" value="NZ_JACTAB010000004.1"/>
</dbReference>
<dbReference type="EMBL" id="JBBPCB010000003">
    <property type="protein sequence ID" value="MEK8179895.1"/>
    <property type="molecule type" value="Genomic_DNA"/>
</dbReference>
<keyword evidence="2" id="KW-0732">Signal</keyword>
<dbReference type="InterPro" id="IPR036737">
    <property type="entry name" value="OmpA-like_sf"/>
</dbReference>
<dbReference type="SUPFAM" id="SSF56925">
    <property type="entry name" value="OMPA-like"/>
    <property type="match status" value="1"/>
</dbReference>
<sequence>MKNYLLLLIAIFSFNFSNAQVAVDTTGTLGDSYNRWTIDVYAGQAKGIKPYADGFYSSDPTKSFGGFEVNSFGAAARYMLSPKFGFKLDLNYDKFTNQSGSGSLPFETYQYRLGFQGVVNAVRLFGLEESLGRFGLLLHGGLQVARMHSDVVNKDELNGGLIVGFSPQFRISNSISVIADISLLNNFRQHLNWDGSYANSSENLSGQMIVTTLGLSYSFGREKIHGDWAIIQDKKDKEINELNNRIGEIETLMNDTDKDGVPDYLDVENNSLAGVAVDTKGRMVDKNNNGVPDELEKYVDSSIINNNSNNVALSKNMIEQLINEGYIAAYFDKAVSQPNSASTDNIGFVLNYLRNNPSASVEISGYADEVGNSAKNEKLAANRAENVKAILVKAGINPSRLNAKGAGIDNSVDKDSEYARRLVRKAVFKITN</sequence>
<accession>A0ABU9DZS5</accession>
<evidence type="ECO:0000313" key="5">
    <source>
        <dbReference type="Proteomes" id="UP001491349"/>
    </source>
</evidence>
<dbReference type="Pfam" id="PF00691">
    <property type="entry name" value="OmpA"/>
    <property type="match status" value="1"/>
</dbReference>
<keyword evidence="5" id="KW-1185">Reference proteome</keyword>
<dbReference type="InterPro" id="IPR050330">
    <property type="entry name" value="Bact_OuterMem_StrucFunc"/>
</dbReference>
<evidence type="ECO:0000256" key="1">
    <source>
        <dbReference type="PROSITE-ProRule" id="PRU00473"/>
    </source>
</evidence>
<feature type="signal peptide" evidence="2">
    <location>
        <begin position="1"/>
        <end position="19"/>
    </location>
</feature>
<evidence type="ECO:0000259" key="3">
    <source>
        <dbReference type="PROSITE" id="PS51123"/>
    </source>
</evidence>
<dbReference type="CDD" id="cd07185">
    <property type="entry name" value="OmpA_C-like"/>
    <property type="match status" value="1"/>
</dbReference>